<evidence type="ECO:0000259" key="3">
    <source>
        <dbReference type="Pfam" id="PF25485"/>
    </source>
</evidence>
<feature type="chain" id="PRO_5040778039" description="DUF7908 domain-containing protein" evidence="2">
    <location>
        <begin position="28"/>
        <end position="654"/>
    </location>
</feature>
<proteinExistence type="predicted"/>
<reference evidence="4" key="1">
    <citation type="submission" date="2022-10" db="EMBL/GenBank/DDBJ databases">
        <title>Fusarium specimens isolated from Avocado Roots.</title>
        <authorList>
            <person name="Stajich J."/>
            <person name="Roper C."/>
            <person name="Heimlech-Rivalta G."/>
        </authorList>
    </citation>
    <scope>NUCLEOTIDE SEQUENCE</scope>
    <source>
        <strain evidence="4">CF00143</strain>
    </source>
</reference>
<feature type="region of interest" description="Disordered" evidence="1">
    <location>
        <begin position="402"/>
        <end position="458"/>
    </location>
</feature>
<dbReference type="InterPro" id="IPR057230">
    <property type="entry name" value="DUF7908"/>
</dbReference>
<feature type="signal peptide" evidence="2">
    <location>
        <begin position="1"/>
        <end position="27"/>
    </location>
</feature>
<keyword evidence="5" id="KW-1185">Reference proteome</keyword>
<gene>
    <name evidence="4" type="ORF">NW766_005887</name>
</gene>
<feature type="compositionally biased region" description="Low complexity" evidence="1">
    <location>
        <begin position="402"/>
        <end position="421"/>
    </location>
</feature>
<dbReference type="Pfam" id="PF25485">
    <property type="entry name" value="DUF7908"/>
    <property type="match status" value="1"/>
</dbReference>
<evidence type="ECO:0000256" key="2">
    <source>
        <dbReference type="SAM" id="SignalP"/>
    </source>
</evidence>
<feature type="compositionally biased region" description="Low complexity" evidence="1">
    <location>
        <begin position="434"/>
        <end position="458"/>
    </location>
</feature>
<organism evidence="4 5">
    <name type="scientific">Fusarium irregulare</name>
    <dbReference type="NCBI Taxonomy" id="2494466"/>
    <lineage>
        <taxon>Eukaryota</taxon>
        <taxon>Fungi</taxon>
        <taxon>Dikarya</taxon>
        <taxon>Ascomycota</taxon>
        <taxon>Pezizomycotina</taxon>
        <taxon>Sordariomycetes</taxon>
        <taxon>Hypocreomycetidae</taxon>
        <taxon>Hypocreales</taxon>
        <taxon>Nectriaceae</taxon>
        <taxon>Fusarium</taxon>
        <taxon>Fusarium incarnatum-equiseti species complex</taxon>
    </lineage>
</organism>
<keyword evidence="2" id="KW-0732">Signal</keyword>
<feature type="compositionally biased region" description="Polar residues" evidence="1">
    <location>
        <begin position="358"/>
        <end position="381"/>
    </location>
</feature>
<sequence length="654" mass="69322">MFVSKRLTRTFLSGLLASAGAIQDVESLPETYCVTYLSTYLATISSNVTTSVATDVGERSSEAVGALSTELAQSDSASETSTNAFTNSQSTTSRTQPSTTTDPTDPGPAGRSVIFRIFPDTQNSRRGLLERALGGFVGSSQEDCNEASTFRLSGGRLLDGTAPVFYDGEGFKELSGQVGSLPSSVITTTFAEDSGFLRFRNVALPNGGAGFCQTPTDGRVYLTFTSSPPDCVTIRLSVIEAEECEDAAASSRPVQPPTQSVTTTHASTSNSDVTSAIDFPTLKPSSDEAIQPNPIQTSSFRFTNSSSSLAFPEAPTASSDNFPSTINLPATDFITTIPASSISLPPLFPPSITEEVEQSTTVDTFPSDTLFSQSQESSEGISFSAVASPDSRSVYSDATTIDSTADDSATSSATESDVVSTTKDESVSSATIGSTSIAPTSETSTAETTTTTAGPTRACESYLINPTTLFASDQAWEDESQAINLPFPVGIYTESSDTLFVGVNGLLSLFDTRITKSGNGDLPDRDLPDVTIAAYWDNLRIPQNAGYEITYRIYDDEDGDGYRAVNLDWCVVDSNDVVTHFMVILRAYDLNNPESVFIRYFASNRGGSATIGVQDVDVGKSLQYSSNEGGNVPDGCTVLFFTIGGDERIVFVPP</sequence>
<feature type="region of interest" description="Disordered" evidence="1">
    <location>
        <begin position="354"/>
        <end position="386"/>
    </location>
</feature>
<feature type="domain" description="DUF7908" evidence="3">
    <location>
        <begin position="114"/>
        <end position="240"/>
    </location>
</feature>
<feature type="compositionally biased region" description="Polar residues" evidence="1">
    <location>
        <begin position="70"/>
        <end position="85"/>
    </location>
</feature>
<evidence type="ECO:0000313" key="5">
    <source>
        <dbReference type="Proteomes" id="UP001152130"/>
    </source>
</evidence>
<feature type="compositionally biased region" description="Polar residues" evidence="1">
    <location>
        <begin position="265"/>
        <end position="274"/>
    </location>
</feature>
<dbReference type="EMBL" id="JAPDHF010000007">
    <property type="protein sequence ID" value="KAJ4015541.1"/>
    <property type="molecule type" value="Genomic_DNA"/>
</dbReference>
<evidence type="ECO:0000313" key="4">
    <source>
        <dbReference type="EMBL" id="KAJ4015541.1"/>
    </source>
</evidence>
<name>A0A9W8UBN1_9HYPO</name>
<accession>A0A9W8UBN1</accession>
<feature type="region of interest" description="Disordered" evidence="1">
    <location>
        <begin position="67"/>
        <end position="112"/>
    </location>
</feature>
<feature type="compositionally biased region" description="Low complexity" evidence="1">
    <location>
        <begin position="86"/>
        <end position="108"/>
    </location>
</feature>
<comment type="caution">
    <text evidence="4">The sequence shown here is derived from an EMBL/GenBank/DDBJ whole genome shotgun (WGS) entry which is preliminary data.</text>
</comment>
<evidence type="ECO:0000256" key="1">
    <source>
        <dbReference type="SAM" id="MobiDB-lite"/>
    </source>
</evidence>
<dbReference type="Proteomes" id="UP001152130">
    <property type="component" value="Unassembled WGS sequence"/>
</dbReference>
<protein>
    <recommendedName>
        <fullName evidence="3">DUF7908 domain-containing protein</fullName>
    </recommendedName>
</protein>
<feature type="region of interest" description="Disordered" evidence="1">
    <location>
        <begin position="247"/>
        <end position="275"/>
    </location>
</feature>
<dbReference type="AlphaFoldDB" id="A0A9W8UBN1"/>